<evidence type="ECO:0000313" key="1">
    <source>
        <dbReference type="EMBL" id="GFT27150.1"/>
    </source>
</evidence>
<sequence length="107" mass="12270">MILGIRGVSDTSRPPPAMHVANCHYFRNAPQKNVRSVSELKKKERKERQNGMGKCLFYREEEGGGVDDCLWKKPEEEVRVRGDALTRDQVRSKRLASVLYHRDSAAQ</sequence>
<reference evidence="1" key="1">
    <citation type="submission" date="2020-08" db="EMBL/GenBank/DDBJ databases">
        <title>Multicomponent nature underlies the extraordinary mechanical properties of spider dragline silk.</title>
        <authorList>
            <person name="Kono N."/>
            <person name="Nakamura H."/>
            <person name="Mori M."/>
            <person name="Yoshida Y."/>
            <person name="Ohtoshi R."/>
            <person name="Malay A.D."/>
            <person name="Moran D.A.P."/>
            <person name="Tomita M."/>
            <person name="Numata K."/>
            <person name="Arakawa K."/>
        </authorList>
    </citation>
    <scope>NUCLEOTIDE SEQUENCE</scope>
</reference>
<organism evidence="1 2">
    <name type="scientific">Nephila pilipes</name>
    <name type="common">Giant wood spider</name>
    <name type="synonym">Nephila maculata</name>
    <dbReference type="NCBI Taxonomy" id="299642"/>
    <lineage>
        <taxon>Eukaryota</taxon>
        <taxon>Metazoa</taxon>
        <taxon>Ecdysozoa</taxon>
        <taxon>Arthropoda</taxon>
        <taxon>Chelicerata</taxon>
        <taxon>Arachnida</taxon>
        <taxon>Araneae</taxon>
        <taxon>Araneomorphae</taxon>
        <taxon>Entelegynae</taxon>
        <taxon>Araneoidea</taxon>
        <taxon>Nephilidae</taxon>
        <taxon>Nephila</taxon>
    </lineage>
</organism>
<gene>
    <name evidence="1" type="ORF">NPIL_99861</name>
</gene>
<dbReference type="Proteomes" id="UP000887013">
    <property type="component" value="Unassembled WGS sequence"/>
</dbReference>
<protein>
    <submittedName>
        <fullName evidence="1">Uncharacterized protein</fullName>
    </submittedName>
</protein>
<comment type="caution">
    <text evidence="1">The sequence shown here is derived from an EMBL/GenBank/DDBJ whole genome shotgun (WGS) entry which is preliminary data.</text>
</comment>
<accession>A0A8X6TMN8</accession>
<dbReference type="EMBL" id="BMAW01060649">
    <property type="protein sequence ID" value="GFT27150.1"/>
    <property type="molecule type" value="Genomic_DNA"/>
</dbReference>
<dbReference type="AlphaFoldDB" id="A0A8X6TMN8"/>
<proteinExistence type="predicted"/>
<keyword evidence="2" id="KW-1185">Reference proteome</keyword>
<evidence type="ECO:0000313" key="2">
    <source>
        <dbReference type="Proteomes" id="UP000887013"/>
    </source>
</evidence>
<name>A0A8X6TMN8_NEPPI</name>